<dbReference type="RefSeq" id="WP_184820390.1">
    <property type="nucleotide sequence ID" value="NZ_BMTK01000010.1"/>
</dbReference>
<evidence type="ECO:0000313" key="1">
    <source>
        <dbReference type="EMBL" id="MBB4898528.1"/>
    </source>
</evidence>
<reference evidence="1 2" key="1">
    <citation type="submission" date="2020-08" db="EMBL/GenBank/DDBJ databases">
        <title>Genomic Encyclopedia of Type Strains, Phase III (KMG-III): the genomes of soil and plant-associated and newly described type strains.</title>
        <authorList>
            <person name="Whitman W."/>
        </authorList>
    </citation>
    <scope>NUCLEOTIDE SEQUENCE [LARGE SCALE GENOMIC DNA]</scope>
    <source>
        <strain evidence="1 2">CECT 3273</strain>
    </source>
</reference>
<proteinExistence type="predicted"/>
<keyword evidence="2" id="KW-1185">Reference proteome</keyword>
<dbReference type="EMBL" id="JACHJI010000004">
    <property type="protein sequence ID" value="MBB4898528.1"/>
    <property type="molecule type" value="Genomic_DNA"/>
</dbReference>
<comment type="caution">
    <text evidence="1">The sequence shown here is derived from an EMBL/GenBank/DDBJ whole genome shotgun (WGS) entry which is preliminary data.</text>
</comment>
<organism evidence="1 2">
    <name type="scientific">Streptomyces griseomycini</name>
    <dbReference type="NCBI Taxonomy" id="66895"/>
    <lineage>
        <taxon>Bacteria</taxon>
        <taxon>Bacillati</taxon>
        <taxon>Actinomycetota</taxon>
        <taxon>Actinomycetes</taxon>
        <taxon>Kitasatosporales</taxon>
        <taxon>Streptomycetaceae</taxon>
        <taxon>Streptomyces</taxon>
    </lineage>
</organism>
<protein>
    <submittedName>
        <fullName evidence="1">Uncharacterized protein</fullName>
    </submittedName>
</protein>
<sequence length="47" mass="4547">MGRDGAAAVFDGDGEHGVGLDECLAAVRAEGLGDPVGIVPPADGKSP</sequence>
<dbReference type="Proteomes" id="UP000579523">
    <property type="component" value="Unassembled WGS sequence"/>
</dbReference>
<accession>A0A7W7LZG3</accession>
<dbReference type="AlphaFoldDB" id="A0A7W7LZG3"/>
<name>A0A7W7LZG3_9ACTN</name>
<evidence type="ECO:0000313" key="2">
    <source>
        <dbReference type="Proteomes" id="UP000579523"/>
    </source>
</evidence>
<gene>
    <name evidence="1" type="ORF">FHS37_002586</name>
</gene>